<keyword evidence="2" id="KW-0808">Transferase</keyword>
<proteinExistence type="predicted"/>
<dbReference type="InterPro" id="IPR001227">
    <property type="entry name" value="Ac_transferase_dom_sf"/>
</dbReference>
<dbReference type="SUPFAM" id="SSF52151">
    <property type="entry name" value="FabD/lysophospholipase-like"/>
    <property type="match status" value="1"/>
</dbReference>
<dbReference type="PANTHER" id="PTHR42681">
    <property type="entry name" value="MALONYL-COA-ACYL CARRIER PROTEIN TRANSACYLASE, MITOCHONDRIAL"/>
    <property type="match status" value="1"/>
</dbReference>
<reference evidence="6 7" key="1">
    <citation type="submission" date="2020-08" db="EMBL/GenBank/DDBJ databases">
        <title>Genemic of Streptomyces polyaspartic.</title>
        <authorList>
            <person name="Liu W."/>
        </authorList>
    </citation>
    <scope>NUCLEOTIDE SEQUENCE [LARGE SCALE GENOMIC DNA]</scope>
    <source>
        <strain evidence="6 7">TRM66268-LWL</strain>
    </source>
</reference>
<dbReference type="Proteomes" id="UP000642284">
    <property type="component" value="Unassembled WGS sequence"/>
</dbReference>
<dbReference type="InterPro" id="IPR016036">
    <property type="entry name" value="Malonyl_transacylase_ACP-bd"/>
</dbReference>
<evidence type="ECO:0000313" key="6">
    <source>
        <dbReference type="EMBL" id="MBC9719641.1"/>
    </source>
</evidence>
<name>A0ABR7SVX2_9ACTN</name>
<evidence type="ECO:0000256" key="4">
    <source>
        <dbReference type="ARBA" id="ARBA00048462"/>
    </source>
</evidence>
<evidence type="ECO:0000313" key="7">
    <source>
        <dbReference type="Proteomes" id="UP000642284"/>
    </source>
</evidence>
<gene>
    <name evidence="6" type="ORF">H9Y04_44955</name>
</gene>
<sequence>MTRTARVPDDGIIFLFPGQGNDPAGALAPLFDGTDKALQSARAEARLALDEIAQAAVDCEYGAAGAIHQVLLGNIASDQLPYGMSQLAQFAASVALARFLVCAGIAPHLIVGVSLGEVAALVCAGAFTVAEATRLVCALNDAYRTVVGQGALVLIDASEEETRNLLARTDRNDLVVACLNAPRQMIVSGPTDAIAALMALDEPSTPRRRRLPIPYPGHHPALQDVYAHFLRSVGHLTQQQLRVTTLSPVRRRVYTDDDDLLKALADTVTQPVHLTEALHRLAPPRQRRFIEVGVGSSLSHSILATIPNARAVTPLASGHTWSNLMLGLAQLHQPT</sequence>
<dbReference type="InterPro" id="IPR014043">
    <property type="entry name" value="Acyl_transferase_dom"/>
</dbReference>
<dbReference type="InterPro" id="IPR050858">
    <property type="entry name" value="Mal-CoA-ACP_Trans/PKS_FabD"/>
</dbReference>
<dbReference type="Pfam" id="PF00698">
    <property type="entry name" value="Acyl_transf_1"/>
    <property type="match status" value="1"/>
</dbReference>
<keyword evidence="3 6" id="KW-0012">Acyltransferase</keyword>
<evidence type="ECO:0000256" key="2">
    <source>
        <dbReference type="ARBA" id="ARBA00022679"/>
    </source>
</evidence>
<dbReference type="InterPro" id="IPR016035">
    <property type="entry name" value="Acyl_Trfase/lysoPLipase"/>
</dbReference>
<dbReference type="PANTHER" id="PTHR42681:SF1">
    <property type="entry name" value="MALONYL-COA-ACYL CARRIER PROTEIN TRANSACYLASE, MITOCHONDRIAL"/>
    <property type="match status" value="1"/>
</dbReference>
<dbReference type="EMBL" id="JACTVJ010000055">
    <property type="protein sequence ID" value="MBC9719641.1"/>
    <property type="molecule type" value="Genomic_DNA"/>
</dbReference>
<protein>
    <recommendedName>
        <fullName evidence="1">[acyl-carrier-protein] S-malonyltransferase</fullName>
        <ecNumber evidence="1">2.3.1.39</ecNumber>
    </recommendedName>
</protein>
<comment type="catalytic activity">
    <reaction evidence="4">
        <text>holo-[ACP] + malonyl-CoA = malonyl-[ACP] + CoA</text>
        <dbReference type="Rhea" id="RHEA:41792"/>
        <dbReference type="Rhea" id="RHEA-COMP:9623"/>
        <dbReference type="Rhea" id="RHEA-COMP:9685"/>
        <dbReference type="ChEBI" id="CHEBI:57287"/>
        <dbReference type="ChEBI" id="CHEBI:57384"/>
        <dbReference type="ChEBI" id="CHEBI:64479"/>
        <dbReference type="ChEBI" id="CHEBI:78449"/>
        <dbReference type="EC" id="2.3.1.39"/>
    </reaction>
</comment>
<keyword evidence="7" id="KW-1185">Reference proteome</keyword>
<evidence type="ECO:0000256" key="1">
    <source>
        <dbReference type="ARBA" id="ARBA00013258"/>
    </source>
</evidence>
<accession>A0ABR7SVX2</accession>
<dbReference type="SUPFAM" id="SSF55048">
    <property type="entry name" value="Probable ACP-binding domain of malonyl-CoA ACP transacylase"/>
    <property type="match status" value="1"/>
</dbReference>
<dbReference type="SMART" id="SM00827">
    <property type="entry name" value="PKS_AT"/>
    <property type="match status" value="1"/>
</dbReference>
<comment type="caution">
    <text evidence="6">The sequence shown here is derived from an EMBL/GenBank/DDBJ whole genome shotgun (WGS) entry which is preliminary data.</text>
</comment>
<dbReference type="Gene3D" id="3.40.366.10">
    <property type="entry name" value="Malonyl-Coenzyme A Acyl Carrier Protein, domain 2"/>
    <property type="match status" value="1"/>
</dbReference>
<organism evidence="6 7">
    <name type="scientific">Streptomyces polyasparticus</name>
    <dbReference type="NCBI Taxonomy" id="2767826"/>
    <lineage>
        <taxon>Bacteria</taxon>
        <taxon>Bacillati</taxon>
        <taxon>Actinomycetota</taxon>
        <taxon>Actinomycetes</taxon>
        <taxon>Kitasatosporales</taxon>
        <taxon>Streptomycetaceae</taxon>
        <taxon>Streptomyces</taxon>
    </lineage>
</organism>
<feature type="domain" description="Malonyl-CoA:ACP transacylase (MAT)" evidence="5">
    <location>
        <begin position="15"/>
        <end position="319"/>
    </location>
</feature>
<dbReference type="GO" id="GO:0016746">
    <property type="term" value="F:acyltransferase activity"/>
    <property type="evidence" value="ECO:0007669"/>
    <property type="project" value="UniProtKB-KW"/>
</dbReference>
<evidence type="ECO:0000259" key="5">
    <source>
        <dbReference type="SMART" id="SM00827"/>
    </source>
</evidence>
<evidence type="ECO:0000256" key="3">
    <source>
        <dbReference type="ARBA" id="ARBA00023315"/>
    </source>
</evidence>
<dbReference type="RefSeq" id="WP_187820041.1">
    <property type="nucleotide sequence ID" value="NZ_JACTVJ010000055.1"/>
</dbReference>
<dbReference type="EC" id="2.3.1.39" evidence="1"/>